<evidence type="ECO:0000313" key="5">
    <source>
        <dbReference type="Proteomes" id="UP000315440"/>
    </source>
</evidence>
<dbReference type="GO" id="GO:0016740">
    <property type="term" value="F:transferase activity"/>
    <property type="evidence" value="ECO:0007669"/>
    <property type="project" value="UniProtKB-KW"/>
</dbReference>
<evidence type="ECO:0000259" key="3">
    <source>
        <dbReference type="Pfam" id="PF06094"/>
    </source>
</evidence>
<reference evidence="4 5" key="1">
    <citation type="submission" date="2019-02" db="EMBL/GenBank/DDBJ databases">
        <title>Deep-cultivation of Planctomycetes and their phenomic and genomic characterization uncovers novel biology.</title>
        <authorList>
            <person name="Wiegand S."/>
            <person name="Jogler M."/>
            <person name="Boedeker C."/>
            <person name="Pinto D."/>
            <person name="Vollmers J."/>
            <person name="Rivas-Marin E."/>
            <person name="Kohn T."/>
            <person name="Peeters S.H."/>
            <person name="Heuer A."/>
            <person name="Rast P."/>
            <person name="Oberbeckmann S."/>
            <person name="Bunk B."/>
            <person name="Jeske O."/>
            <person name="Meyerdierks A."/>
            <person name="Storesund J.E."/>
            <person name="Kallscheuer N."/>
            <person name="Luecker S."/>
            <person name="Lage O.M."/>
            <person name="Pohl T."/>
            <person name="Merkel B.J."/>
            <person name="Hornburger P."/>
            <person name="Mueller R.-W."/>
            <person name="Bruemmer F."/>
            <person name="Labrenz M."/>
            <person name="Spormann A.M."/>
            <person name="Op Den Camp H."/>
            <person name="Overmann J."/>
            <person name="Amann R."/>
            <person name="Jetten M.S.M."/>
            <person name="Mascher T."/>
            <person name="Medema M.H."/>
            <person name="Devos D.P."/>
            <person name="Kaster A.-K."/>
            <person name="Ovreas L."/>
            <person name="Rohde M."/>
            <person name="Galperin M.Y."/>
            <person name="Jogler C."/>
        </authorList>
    </citation>
    <scope>NUCLEOTIDE SEQUENCE [LARGE SCALE GENOMIC DNA]</scope>
    <source>
        <strain evidence="4 5">Mal64</strain>
    </source>
</reference>
<sequence>MTAMPPTRLFTYGTLQVAEVWRDVVGREFPSSPAVAHDLATFRVHGAGYPGAVIEKGATTPGVVYSGLDAEALRRLDRFEGSQYQRLEIRVESNTGVSLMADAYLMAPGREGELTTEAWTLERFVASGALAAFQARFGGFCWMEDGND</sequence>
<name>A0A5C5ZTH4_9BACT</name>
<dbReference type="PANTHER" id="PTHR31544">
    <property type="entry name" value="AIG2-LIKE PROTEIN D"/>
    <property type="match status" value="1"/>
</dbReference>
<dbReference type="AlphaFoldDB" id="A0A5C5ZTH4"/>
<dbReference type="InterPro" id="IPR013024">
    <property type="entry name" value="GGCT-like"/>
</dbReference>
<dbReference type="SUPFAM" id="SSF110857">
    <property type="entry name" value="Gamma-glutamyl cyclotransferase-like"/>
    <property type="match status" value="1"/>
</dbReference>
<gene>
    <name evidence="4" type="ORF">Mal64_11990</name>
</gene>
<dbReference type="OrthoDB" id="279154at2"/>
<proteinExistence type="predicted"/>
<dbReference type="EMBL" id="SJPQ01000001">
    <property type="protein sequence ID" value="TWT90802.1"/>
    <property type="molecule type" value="Genomic_DNA"/>
</dbReference>
<dbReference type="Gene3D" id="3.10.490.10">
    <property type="entry name" value="Gamma-glutamyl cyclotransferase-like"/>
    <property type="match status" value="1"/>
</dbReference>
<dbReference type="CDD" id="cd06661">
    <property type="entry name" value="GGCT_like"/>
    <property type="match status" value="1"/>
</dbReference>
<dbReference type="InterPro" id="IPR045038">
    <property type="entry name" value="AIG2-like"/>
</dbReference>
<dbReference type="PANTHER" id="PTHR31544:SF2">
    <property type="entry name" value="AIG2-LIKE PROTEIN D"/>
    <property type="match status" value="1"/>
</dbReference>
<evidence type="ECO:0000313" key="4">
    <source>
        <dbReference type="EMBL" id="TWT90802.1"/>
    </source>
</evidence>
<comment type="caution">
    <text evidence="4">The sequence shown here is derived from an EMBL/GenBank/DDBJ whole genome shotgun (WGS) entry which is preliminary data.</text>
</comment>
<protein>
    <recommendedName>
        <fullName evidence="2">Putative gamma-glutamylcyclotransferase</fullName>
    </recommendedName>
</protein>
<dbReference type="InterPro" id="IPR009288">
    <property type="entry name" value="AIG2-like_dom"/>
</dbReference>
<keyword evidence="1" id="KW-0808">Transferase</keyword>
<accession>A0A5C5ZTH4</accession>
<feature type="domain" description="Gamma-glutamylcyclotransferase AIG2-like" evidence="3">
    <location>
        <begin position="9"/>
        <end position="111"/>
    </location>
</feature>
<dbReference type="Pfam" id="PF06094">
    <property type="entry name" value="GGACT"/>
    <property type="match status" value="1"/>
</dbReference>
<keyword evidence="5" id="KW-1185">Reference proteome</keyword>
<evidence type="ECO:0000256" key="1">
    <source>
        <dbReference type="ARBA" id="ARBA00022679"/>
    </source>
</evidence>
<evidence type="ECO:0000256" key="2">
    <source>
        <dbReference type="ARBA" id="ARBA00030602"/>
    </source>
</evidence>
<organism evidence="4 5">
    <name type="scientific">Pseudobythopirellula maris</name>
    <dbReference type="NCBI Taxonomy" id="2527991"/>
    <lineage>
        <taxon>Bacteria</taxon>
        <taxon>Pseudomonadati</taxon>
        <taxon>Planctomycetota</taxon>
        <taxon>Planctomycetia</taxon>
        <taxon>Pirellulales</taxon>
        <taxon>Lacipirellulaceae</taxon>
        <taxon>Pseudobythopirellula</taxon>
    </lineage>
</organism>
<dbReference type="Proteomes" id="UP000315440">
    <property type="component" value="Unassembled WGS sequence"/>
</dbReference>
<dbReference type="InterPro" id="IPR036568">
    <property type="entry name" value="GGCT-like_sf"/>
</dbReference>